<dbReference type="Gene3D" id="3.30.450.20">
    <property type="entry name" value="PAS domain"/>
    <property type="match status" value="2"/>
</dbReference>
<evidence type="ECO:0000256" key="4">
    <source>
        <dbReference type="ARBA" id="ARBA00022475"/>
    </source>
</evidence>
<dbReference type="AlphaFoldDB" id="A0A1C3JQX3"/>
<dbReference type="EMBL" id="FLRB01000005">
    <property type="protein sequence ID" value="SBT19977.1"/>
    <property type="molecule type" value="Genomic_DNA"/>
</dbReference>
<accession>A0A1C3JQX3</accession>
<dbReference type="InterPro" id="IPR000160">
    <property type="entry name" value="GGDEF_dom"/>
</dbReference>
<reference evidence="11 14" key="1">
    <citation type="submission" date="2016-06" db="EMBL/GenBank/DDBJ databases">
        <authorList>
            <person name="Kjaerup R.B."/>
            <person name="Dalgaard T.S."/>
            <person name="Juul-Madsen H.R."/>
        </authorList>
    </citation>
    <scope>NUCLEOTIDE SEQUENCE [LARGE SCALE GENOMIC DNA]</scope>
    <source>
        <strain evidence="11 14">CECT 5115</strain>
    </source>
</reference>
<dbReference type="GO" id="GO:1902201">
    <property type="term" value="P:negative regulation of bacterial-type flagellum-dependent cell motility"/>
    <property type="evidence" value="ECO:0007669"/>
    <property type="project" value="TreeGrafter"/>
</dbReference>
<sequence>MQKKRLSYYVFFSIVLIGTITLSITSFLWIGNIYQTYQREAQRIQENYTNEVKDELKNRVDTIVSLINYRKATTEARLQKNIQSRVLELNGLMTYLYESNRDKLPDSDIKKLITEAVRGMRFNDGRGYYFIDTLQGDVILYPVAPSTEGSNLFYLQDERGNYSLQQEIQLVNKHGKGFIEGYWTLPGEDTQKDHKKITYVHKFAPYDWYFGTGEYLDITTREVQEEIKSYINQLSYGDDGKQYVFIHDFEGNELANGRFPELIGQNHYEMTMSPKVQYIDRQIEIASTAPHHGFLTHLWPNFSNGNTSNKLTYIAAIPSWGWAIGSGANMEDLNNAISRHQNELYNQLISGIQKALLLAAGIFILSVIAARYVSKKMNASIKLFTRNLETSSAQLSLIDEGKVIYQEFEELAKASNNTTQRINTLLHKDELTGLFNRRYINVLFDSLLQQAKKDDSNFSLIMLDIDHFKRINDTYGHPFGDQVLMNIAQCIATEVSTKGYVGRFGGEEMMVLLPNYNAEQAFEIAMQIKTCVEQIRLPGQDFSVSISGGISSGTNATTFELIQQADSKLYCAKNNGRNRIER</sequence>
<keyword evidence="4" id="KW-1003">Cell membrane</keyword>
<dbReference type="SMART" id="SM01049">
    <property type="entry name" value="Cache_2"/>
    <property type="match status" value="2"/>
</dbReference>
<evidence type="ECO:0000313" key="11">
    <source>
        <dbReference type="EMBL" id="SBT17651.1"/>
    </source>
</evidence>
<evidence type="ECO:0000256" key="9">
    <source>
        <dbReference type="SAM" id="Phobius"/>
    </source>
</evidence>
<dbReference type="Proteomes" id="UP000092840">
    <property type="component" value="Unassembled WGS sequence"/>
</dbReference>
<feature type="domain" description="GGDEF" evidence="10">
    <location>
        <begin position="456"/>
        <end position="582"/>
    </location>
</feature>
<dbReference type="InterPro" id="IPR004010">
    <property type="entry name" value="Double_Cache_2"/>
</dbReference>
<keyword evidence="5 9" id="KW-0812">Transmembrane</keyword>
<dbReference type="PROSITE" id="PS50887">
    <property type="entry name" value="GGDEF"/>
    <property type="match status" value="1"/>
</dbReference>
<keyword evidence="11" id="KW-0548">Nucleotidyltransferase</keyword>
<keyword evidence="11" id="KW-0808">Transferase</keyword>
<keyword evidence="13" id="KW-1185">Reference proteome</keyword>
<evidence type="ECO:0000256" key="2">
    <source>
        <dbReference type="ARBA" id="ARBA00004651"/>
    </source>
</evidence>
<evidence type="ECO:0000313" key="13">
    <source>
        <dbReference type="Proteomes" id="UP000092840"/>
    </source>
</evidence>
<organism evidence="11 14">
    <name type="scientific">Marinomonas gallaica</name>
    <dbReference type="NCBI Taxonomy" id="1806667"/>
    <lineage>
        <taxon>Bacteria</taxon>
        <taxon>Pseudomonadati</taxon>
        <taxon>Pseudomonadota</taxon>
        <taxon>Gammaproteobacteria</taxon>
        <taxon>Oceanospirillales</taxon>
        <taxon>Oceanospirillaceae</taxon>
        <taxon>Marinomonas</taxon>
    </lineage>
</organism>
<keyword evidence="7 9" id="KW-0472">Membrane</keyword>
<feature type="transmembrane region" description="Helical" evidence="9">
    <location>
        <begin position="355"/>
        <end position="373"/>
    </location>
</feature>
<dbReference type="InterPro" id="IPR033480">
    <property type="entry name" value="sCache_2"/>
</dbReference>
<dbReference type="Gene3D" id="3.30.70.270">
    <property type="match status" value="1"/>
</dbReference>
<comment type="catalytic activity">
    <reaction evidence="8">
        <text>2 GTP = 3',3'-c-di-GMP + 2 diphosphate</text>
        <dbReference type="Rhea" id="RHEA:24898"/>
        <dbReference type="ChEBI" id="CHEBI:33019"/>
        <dbReference type="ChEBI" id="CHEBI:37565"/>
        <dbReference type="ChEBI" id="CHEBI:58805"/>
        <dbReference type="EC" id="2.7.7.65"/>
    </reaction>
</comment>
<dbReference type="EMBL" id="FLRA01000012">
    <property type="protein sequence ID" value="SBT17651.1"/>
    <property type="molecule type" value="Genomic_DNA"/>
</dbReference>
<dbReference type="PANTHER" id="PTHR45138">
    <property type="entry name" value="REGULATORY COMPONENTS OF SENSORY TRANSDUCTION SYSTEM"/>
    <property type="match status" value="1"/>
</dbReference>
<feature type="transmembrane region" description="Helical" evidence="9">
    <location>
        <begin position="7"/>
        <end position="30"/>
    </location>
</feature>
<dbReference type="GO" id="GO:0005886">
    <property type="term" value="C:plasma membrane"/>
    <property type="evidence" value="ECO:0007669"/>
    <property type="project" value="UniProtKB-SubCell"/>
</dbReference>
<keyword evidence="6 9" id="KW-1133">Transmembrane helix</keyword>
<evidence type="ECO:0000313" key="12">
    <source>
        <dbReference type="EMBL" id="SBT19977.1"/>
    </source>
</evidence>
<evidence type="ECO:0000256" key="6">
    <source>
        <dbReference type="ARBA" id="ARBA00022989"/>
    </source>
</evidence>
<dbReference type="NCBIfam" id="TIGR00254">
    <property type="entry name" value="GGDEF"/>
    <property type="match status" value="1"/>
</dbReference>
<name>A0A1C3JQX3_9GAMM</name>
<dbReference type="InterPro" id="IPR043128">
    <property type="entry name" value="Rev_trsase/Diguanyl_cyclase"/>
</dbReference>
<protein>
    <recommendedName>
        <fullName evidence="3">diguanylate cyclase</fullName>
        <ecNumber evidence="3">2.7.7.65</ecNumber>
    </recommendedName>
</protein>
<dbReference type="EC" id="2.7.7.65" evidence="3"/>
<evidence type="ECO:0000313" key="14">
    <source>
        <dbReference type="Proteomes" id="UP000092871"/>
    </source>
</evidence>
<evidence type="ECO:0000256" key="3">
    <source>
        <dbReference type="ARBA" id="ARBA00012528"/>
    </source>
</evidence>
<comment type="cofactor">
    <cofactor evidence="1">
        <name>Mg(2+)</name>
        <dbReference type="ChEBI" id="CHEBI:18420"/>
    </cofactor>
</comment>
<dbReference type="SUPFAM" id="SSF55073">
    <property type="entry name" value="Nucleotide cyclase"/>
    <property type="match status" value="1"/>
</dbReference>
<dbReference type="GO" id="GO:0043709">
    <property type="term" value="P:cell adhesion involved in single-species biofilm formation"/>
    <property type="evidence" value="ECO:0007669"/>
    <property type="project" value="TreeGrafter"/>
</dbReference>
<dbReference type="GO" id="GO:0052621">
    <property type="term" value="F:diguanylate cyclase activity"/>
    <property type="evidence" value="ECO:0007669"/>
    <property type="project" value="UniProtKB-EC"/>
</dbReference>
<evidence type="ECO:0000259" key="10">
    <source>
        <dbReference type="PROSITE" id="PS50887"/>
    </source>
</evidence>
<dbReference type="FunFam" id="3.30.70.270:FF:000001">
    <property type="entry name" value="Diguanylate cyclase domain protein"/>
    <property type="match status" value="1"/>
</dbReference>
<dbReference type="PANTHER" id="PTHR45138:SF9">
    <property type="entry name" value="DIGUANYLATE CYCLASE DGCM-RELATED"/>
    <property type="match status" value="1"/>
</dbReference>
<dbReference type="Pfam" id="PF00990">
    <property type="entry name" value="GGDEF"/>
    <property type="match status" value="1"/>
</dbReference>
<dbReference type="InterPro" id="IPR050469">
    <property type="entry name" value="Diguanylate_Cyclase"/>
</dbReference>
<dbReference type="Pfam" id="PF08269">
    <property type="entry name" value="dCache_2"/>
    <property type="match status" value="1"/>
</dbReference>
<dbReference type="RefSeq" id="WP_067035042.1">
    <property type="nucleotide sequence ID" value="NZ_FLRA01000012.1"/>
</dbReference>
<comment type="subcellular location">
    <subcellularLocation>
        <location evidence="2">Cell membrane</location>
        <topology evidence="2">Multi-pass membrane protein</topology>
    </subcellularLocation>
</comment>
<dbReference type="SMART" id="SM00267">
    <property type="entry name" value="GGDEF"/>
    <property type="match status" value="1"/>
</dbReference>
<reference evidence="12 13" key="2">
    <citation type="submission" date="2016-06" db="EMBL/GenBank/DDBJ databases">
        <authorList>
            <person name="Rodrigo-Torres L."/>
            <person name="Arahal D.R."/>
        </authorList>
    </citation>
    <scope>NUCLEOTIDE SEQUENCE [LARGE SCALE GENOMIC DNA]</scope>
    <source>
        <strain evidence="12 13">CECT 5116</strain>
    </source>
</reference>
<dbReference type="CDD" id="cd01949">
    <property type="entry name" value="GGDEF"/>
    <property type="match status" value="1"/>
</dbReference>
<proteinExistence type="predicted"/>
<dbReference type="OrthoDB" id="8416215at2"/>
<evidence type="ECO:0000256" key="1">
    <source>
        <dbReference type="ARBA" id="ARBA00001946"/>
    </source>
</evidence>
<evidence type="ECO:0000256" key="5">
    <source>
        <dbReference type="ARBA" id="ARBA00022692"/>
    </source>
</evidence>
<evidence type="ECO:0000256" key="8">
    <source>
        <dbReference type="ARBA" id="ARBA00034247"/>
    </source>
</evidence>
<dbReference type="Proteomes" id="UP000092871">
    <property type="component" value="Unassembled WGS sequence"/>
</dbReference>
<gene>
    <name evidence="11" type="primary">dosC_2</name>
    <name evidence="12" type="synonym">dosC_1</name>
    <name evidence="11" type="ORF">MGA5115_01767</name>
    <name evidence="12" type="ORF">MGA5116_00560</name>
</gene>
<evidence type="ECO:0000256" key="7">
    <source>
        <dbReference type="ARBA" id="ARBA00023136"/>
    </source>
</evidence>
<dbReference type="InterPro" id="IPR029787">
    <property type="entry name" value="Nucleotide_cyclase"/>
</dbReference>